<comment type="caution">
    <text evidence="1">The sequence shown here is derived from an EMBL/GenBank/DDBJ whole genome shotgun (WGS) entry which is preliminary data.</text>
</comment>
<evidence type="ECO:0000313" key="2">
    <source>
        <dbReference type="Proteomes" id="UP001598114"/>
    </source>
</evidence>
<proteinExistence type="predicted"/>
<protein>
    <submittedName>
        <fullName evidence="1">Uncharacterized protein</fullName>
    </submittedName>
</protein>
<dbReference type="RefSeq" id="WP_377974429.1">
    <property type="nucleotide sequence ID" value="NZ_JBBKYA010000001.1"/>
</dbReference>
<accession>A0ABW6CXF8</accession>
<keyword evidence="2" id="KW-1185">Reference proteome</keyword>
<evidence type="ECO:0000313" key="1">
    <source>
        <dbReference type="EMBL" id="MFD3274868.1"/>
    </source>
</evidence>
<dbReference type="EMBL" id="JBBKYA010000001">
    <property type="protein sequence ID" value="MFD3274868.1"/>
    <property type="molecule type" value="Genomic_DNA"/>
</dbReference>
<dbReference type="Proteomes" id="UP001598114">
    <property type="component" value="Unassembled WGS sequence"/>
</dbReference>
<name>A0ABW6CXF8_9BACT</name>
<sequence length="84" mass="10313">MKCYRIREQYRVSFLMASQLVEVYKKYDVQQSVLSIRFCRQDGKEVLVQAQLTPEEYSLFELRWERFHASDELFFDCVEFQREV</sequence>
<organism evidence="1 2">
    <name type="scientific">Aquirufa echingensis</name>
    <dbReference type="NCBI Taxonomy" id="3096516"/>
    <lineage>
        <taxon>Bacteria</taxon>
        <taxon>Pseudomonadati</taxon>
        <taxon>Bacteroidota</taxon>
        <taxon>Cytophagia</taxon>
        <taxon>Cytophagales</taxon>
        <taxon>Flectobacillaceae</taxon>
        <taxon>Aquirufa</taxon>
    </lineage>
</organism>
<reference evidence="1 2" key="1">
    <citation type="submission" date="2024-03" db="EMBL/GenBank/DDBJ databases">
        <title>Aquirufa genome sequencing.</title>
        <authorList>
            <person name="Pitt A."/>
            <person name="Hahn M.W."/>
        </authorList>
    </citation>
    <scope>NUCLEOTIDE SEQUENCE [LARGE SCALE GENOMIC DNA]</scope>
    <source>
        <strain evidence="1 2">PLAD-142S6K</strain>
    </source>
</reference>
<gene>
    <name evidence="1" type="ORF">SKC38_01350</name>
</gene>